<dbReference type="Gene3D" id="3.40.50.720">
    <property type="entry name" value="NAD(P)-binding Rossmann-like Domain"/>
    <property type="match status" value="1"/>
</dbReference>
<evidence type="ECO:0000313" key="5">
    <source>
        <dbReference type="EMBL" id="KAF2731388.1"/>
    </source>
</evidence>
<evidence type="ECO:0000256" key="3">
    <source>
        <dbReference type="ARBA" id="ARBA00023002"/>
    </source>
</evidence>
<dbReference type="Gene3D" id="3.90.25.10">
    <property type="entry name" value="UDP-galactose 4-epimerase, domain 1"/>
    <property type="match status" value="1"/>
</dbReference>
<accession>A0A9P4QPP9</accession>
<organism evidence="5 6">
    <name type="scientific">Polyplosphaeria fusca</name>
    <dbReference type="NCBI Taxonomy" id="682080"/>
    <lineage>
        <taxon>Eukaryota</taxon>
        <taxon>Fungi</taxon>
        <taxon>Dikarya</taxon>
        <taxon>Ascomycota</taxon>
        <taxon>Pezizomycotina</taxon>
        <taxon>Dothideomycetes</taxon>
        <taxon>Pleosporomycetidae</taxon>
        <taxon>Pleosporales</taxon>
        <taxon>Tetraplosphaeriaceae</taxon>
        <taxon>Polyplosphaeria</taxon>
    </lineage>
</organism>
<proteinExistence type="inferred from homology"/>
<keyword evidence="3" id="KW-0560">Oxidoreductase</keyword>
<dbReference type="Pfam" id="PF05368">
    <property type="entry name" value="NmrA"/>
    <property type="match status" value="1"/>
</dbReference>
<dbReference type="AlphaFoldDB" id="A0A9P4QPP9"/>
<dbReference type="CDD" id="cd05251">
    <property type="entry name" value="NmrA_like_SDR_a"/>
    <property type="match status" value="1"/>
</dbReference>
<dbReference type="SUPFAM" id="SSF51735">
    <property type="entry name" value="NAD(P)-binding Rossmann-fold domains"/>
    <property type="match status" value="1"/>
</dbReference>
<gene>
    <name evidence="5" type="ORF">EJ04DRAFT_514656</name>
</gene>
<protein>
    <submittedName>
        <fullName evidence="5">NAD dependent epimerase/dehydratase</fullName>
    </submittedName>
</protein>
<dbReference type="PANTHER" id="PTHR42748">
    <property type="entry name" value="NITROGEN METABOLITE REPRESSION PROTEIN NMRA FAMILY MEMBER"/>
    <property type="match status" value="1"/>
</dbReference>
<dbReference type="GO" id="GO:0005634">
    <property type="term" value="C:nucleus"/>
    <property type="evidence" value="ECO:0007669"/>
    <property type="project" value="TreeGrafter"/>
</dbReference>
<feature type="domain" description="NmrA-like" evidence="4">
    <location>
        <begin position="3"/>
        <end position="242"/>
    </location>
</feature>
<dbReference type="InterPro" id="IPR008030">
    <property type="entry name" value="NmrA-like"/>
</dbReference>
<evidence type="ECO:0000256" key="1">
    <source>
        <dbReference type="ARBA" id="ARBA00006328"/>
    </source>
</evidence>
<evidence type="ECO:0000256" key="2">
    <source>
        <dbReference type="ARBA" id="ARBA00022857"/>
    </source>
</evidence>
<sequence length="302" mass="32235">MSTNTALVIRATGAQGKGVVLHLVKAGWEVHALVNDPEEPRARAIQDMGATLHKGSLVDAASIQAAAKGCTAVFLNQMPSFTDDAETREAASLLSIAKAAGVGHVVHSTTLPLNDPNYRDTYEGNFAAPAIFGKADVETLVRDSGLTWTIIRPGWFMSNFLSPIASVMAPELVHGVLRVSFKPDTALPMIDPDDIGAFAVAAFQNPARFGGKIISLAGEKTGIYSVADEISRASGKQVKVVLRTDEETAEESKNNPIISGQVLSRKLDTLVDLEEARGWGIPFTSFRDFLAKHKDAIVPSIS</sequence>
<reference evidence="5" key="1">
    <citation type="journal article" date="2020" name="Stud. Mycol.">
        <title>101 Dothideomycetes genomes: a test case for predicting lifestyles and emergence of pathogens.</title>
        <authorList>
            <person name="Haridas S."/>
            <person name="Albert R."/>
            <person name="Binder M."/>
            <person name="Bloem J."/>
            <person name="Labutti K."/>
            <person name="Salamov A."/>
            <person name="Andreopoulos B."/>
            <person name="Baker S."/>
            <person name="Barry K."/>
            <person name="Bills G."/>
            <person name="Bluhm B."/>
            <person name="Cannon C."/>
            <person name="Castanera R."/>
            <person name="Culley D."/>
            <person name="Daum C."/>
            <person name="Ezra D."/>
            <person name="Gonzalez J."/>
            <person name="Henrissat B."/>
            <person name="Kuo A."/>
            <person name="Liang C."/>
            <person name="Lipzen A."/>
            <person name="Lutzoni F."/>
            <person name="Magnuson J."/>
            <person name="Mondo S."/>
            <person name="Nolan M."/>
            <person name="Ohm R."/>
            <person name="Pangilinan J."/>
            <person name="Park H.-J."/>
            <person name="Ramirez L."/>
            <person name="Alfaro M."/>
            <person name="Sun H."/>
            <person name="Tritt A."/>
            <person name="Yoshinaga Y."/>
            <person name="Zwiers L.-H."/>
            <person name="Turgeon B."/>
            <person name="Goodwin S."/>
            <person name="Spatafora J."/>
            <person name="Crous P."/>
            <person name="Grigoriev I."/>
        </authorList>
    </citation>
    <scope>NUCLEOTIDE SEQUENCE</scope>
    <source>
        <strain evidence="5">CBS 125425</strain>
    </source>
</reference>
<dbReference type="InterPro" id="IPR036291">
    <property type="entry name" value="NAD(P)-bd_dom_sf"/>
</dbReference>
<dbReference type="Proteomes" id="UP000799444">
    <property type="component" value="Unassembled WGS sequence"/>
</dbReference>
<comment type="similarity">
    <text evidence="1">Belongs to the NmrA-type oxidoreductase family.</text>
</comment>
<comment type="caution">
    <text evidence="5">The sequence shown here is derived from an EMBL/GenBank/DDBJ whole genome shotgun (WGS) entry which is preliminary data.</text>
</comment>
<dbReference type="InterPro" id="IPR051164">
    <property type="entry name" value="NmrA-like_oxidored"/>
</dbReference>
<name>A0A9P4QPP9_9PLEO</name>
<dbReference type="GO" id="GO:0016491">
    <property type="term" value="F:oxidoreductase activity"/>
    <property type="evidence" value="ECO:0007669"/>
    <property type="project" value="UniProtKB-KW"/>
</dbReference>
<dbReference type="EMBL" id="ML996197">
    <property type="protein sequence ID" value="KAF2731388.1"/>
    <property type="molecule type" value="Genomic_DNA"/>
</dbReference>
<evidence type="ECO:0000259" key="4">
    <source>
        <dbReference type="Pfam" id="PF05368"/>
    </source>
</evidence>
<keyword evidence="2" id="KW-0521">NADP</keyword>
<evidence type="ECO:0000313" key="6">
    <source>
        <dbReference type="Proteomes" id="UP000799444"/>
    </source>
</evidence>
<dbReference type="OrthoDB" id="419598at2759"/>
<keyword evidence="6" id="KW-1185">Reference proteome</keyword>
<dbReference type="PANTHER" id="PTHR42748:SF30">
    <property type="entry name" value="NMRA-LIKE DOMAIN-CONTAINING PROTEIN"/>
    <property type="match status" value="1"/>
</dbReference>